<dbReference type="AlphaFoldDB" id="A0A6A4K9G1"/>
<dbReference type="PANTHER" id="PTHR11362:SF82">
    <property type="entry name" value="PHOSPHATIDYLETHANOLAMINE-BINDING PROTEIN 4"/>
    <property type="match status" value="1"/>
</dbReference>
<keyword evidence="2" id="KW-1185">Reference proteome</keyword>
<dbReference type="OrthoDB" id="2506647at2759"/>
<proteinExistence type="predicted"/>
<dbReference type="InterPro" id="IPR035810">
    <property type="entry name" value="PEBP_euk"/>
</dbReference>
<protein>
    <submittedName>
        <fullName evidence="1">Uncharacterized protein</fullName>
    </submittedName>
</protein>
<dbReference type="EMBL" id="WIXP02000005">
    <property type="protein sequence ID" value="KAF6210790.1"/>
    <property type="molecule type" value="Genomic_DNA"/>
</dbReference>
<dbReference type="CDD" id="cd00866">
    <property type="entry name" value="PEBP_euk"/>
    <property type="match status" value="1"/>
</dbReference>
<dbReference type="PANTHER" id="PTHR11362">
    <property type="entry name" value="PHOSPHATIDYLETHANOLAMINE-BINDING PROTEIN"/>
    <property type="match status" value="1"/>
</dbReference>
<dbReference type="InterPro" id="IPR036610">
    <property type="entry name" value="PEBP-like_sf"/>
</dbReference>
<name>A0A6A4K9G1_APOLU</name>
<dbReference type="Gene3D" id="3.90.280.10">
    <property type="entry name" value="PEBP-like"/>
    <property type="match status" value="1"/>
</dbReference>
<dbReference type="Pfam" id="PF01161">
    <property type="entry name" value="PBP"/>
    <property type="match status" value="1"/>
</dbReference>
<reference evidence="1" key="1">
    <citation type="journal article" date="2021" name="Mol. Ecol. Resour.">
        <title>Apolygus lucorum genome provides insights into omnivorousness and mesophyll feeding.</title>
        <authorList>
            <person name="Liu Y."/>
            <person name="Liu H."/>
            <person name="Wang H."/>
            <person name="Huang T."/>
            <person name="Liu B."/>
            <person name="Yang B."/>
            <person name="Yin L."/>
            <person name="Li B."/>
            <person name="Zhang Y."/>
            <person name="Zhang S."/>
            <person name="Jiang F."/>
            <person name="Zhang X."/>
            <person name="Ren Y."/>
            <person name="Wang B."/>
            <person name="Wang S."/>
            <person name="Lu Y."/>
            <person name="Wu K."/>
            <person name="Fan W."/>
            <person name="Wang G."/>
        </authorList>
    </citation>
    <scope>NUCLEOTIDE SEQUENCE</scope>
    <source>
        <strain evidence="1">12Hb</strain>
    </source>
</reference>
<evidence type="ECO:0000313" key="2">
    <source>
        <dbReference type="Proteomes" id="UP000466442"/>
    </source>
</evidence>
<organism evidence="1 2">
    <name type="scientific">Apolygus lucorum</name>
    <name type="common">Small green plant bug</name>
    <name type="synonym">Lygocoris lucorum</name>
    <dbReference type="NCBI Taxonomy" id="248454"/>
    <lineage>
        <taxon>Eukaryota</taxon>
        <taxon>Metazoa</taxon>
        <taxon>Ecdysozoa</taxon>
        <taxon>Arthropoda</taxon>
        <taxon>Hexapoda</taxon>
        <taxon>Insecta</taxon>
        <taxon>Pterygota</taxon>
        <taxon>Neoptera</taxon>
        <taxon>Paraneoptera</taxon>
        <taxon>Hemiptera</taxon>
        <taxon>Heteroptera</taxon>
        <taxon>Panheteroptera</taxon>
        <taxon>Cimicomorpha</taxon>
        <taxon>Miridae</taxon>
        <taxon>Mirini</taxon>
        <taxon>Apolygus</taxon>
    </lineage>
</organism>
<dbReference type="Proteomes" id="UP000466442">
    <property type="component" value="Linkage Group LG5"/>
</dbReference>
<evidence type="ECO:0000313" key="1">
    <source>
        <dbReference type="EMBL" id="KAF6210790.1"/>
    </source>
</evidence>
<sequence>MEANSIVPDVISKEPEGVIKILYNNGENEVNFGNELTPTQVKDEPTTVEWNIEEDAYYLLCMTDPDAPSRDEPSWREWHHWLVGNIPGTDIGLGETLSAYVGSAPPPGTGLHRYTFLVYQQPDKLQFDEKRLTNQSAENRECFSISKFAEKYQLGDPVAGNFFVAQYDDWCAEVYKRFGEEIAMSLFLEDVQCNIHF</sequence>
<gene>
    <name evidence="1" type="ORF">GE061_013901</name>
</gene>
<accession>A0A6A4K9G1</accession>
<dbReference type="SUPFAM" id="SSF49777">
    <property type="entry name" value="PEBP-like"/>
    <property type="match status" value="1"/>
</dbReference>
<comment type="caution">
    <text evidence="1">The sequence shown here is derived from an EMBL/GenBank/DDBJ whole genome shotgun (WGS) entry which is preliminary data.</text>
</comment>
<dbReference type="InterPro" id="IPR008914">
    <property type="entry name" value="PEBP"/>
</dbReference>